<dbReference type="AlphaFoldDB" id="A0A8J8G9Z5"/>
<dbReference type="Proteomes" id="UP000610746">
    <property type="component" value="Unassembled WGS sequence"/>
</dbReference>
<reference evidence="1" key="1">
    <citation type="submission" date="2020-05" db="EMBL/GenBank/DDBJ databases">
        <title>Genomic Encyclopedia of Type Strains, Phase IV (KMG-V): Genome sequencing to study the core and pangenomes of soil and plant-associated prokaryotes.</title>
        <authorList>
            <person name="Whitman W."/>
        </authorList>
    </citation>
    <scope>NUCLEOTIDE SEQUENCE</scope>
    <source>
        <strain evidence="1">16F</strain>
    </source>
</reference>
<proteinExistence type="predicted"/>
<dbReference type="EMBL" id="JABSNO010000049">
    <property type="protein sequence ID" value="NRS94123.1"/>
    <property type="molecule type" value="Genomic_DNA"/>
</dbReference>
<evidence type="ECO:0000313" key="2">
    <source>
        <dbReference type="Proteomes" id="UP000610746"/>
    </source>
</evidence>
<protein>
    <submittedName>
        <fullName evidence="1">Uncharacterized protein</fullName>
    </submittedName>
</protein>
<gene>
    <name evidence="1" type="ORF">HNQ03_003228</name>
</gene>
<dbReference type="RefSeq" id="WP_173780647.1">
    <property type="nucleotide sequence ID" value="NZ_JABSNO010000049.1"/>
</dbReference>
<accession>A0A8J8G9Z5</accession>
<sequence length="209" mass="24351">MKNFYLIIFLFFALYCNGQTYTFDYILTYQSSSKDKSDKSSTFDVLLNSKNKDYYLIIFDKEGDARLLDDKTKRMHHFKSFKDAAGNYSFKHDLEIFGIAEYENKVTFKKSNKDLFSMKRILSKGVFRQSAYKVDFALKECEADLLFIFDEAAVIMTTKNIEQFNKLTNTDKNYIISKLISNYKGNSSVVKLIGFEKINTNVTIPNPEQ</sequence>
<comment type="caution">
    <text evidence="1">The sequence shown here is derived from an EMBL/GenBank/DDBJ whole genome shotgun (WGS) entry which is preliminary data.</text>
</comment>
<evidence type="ECO:0000313" key="1">
    <source>
        <dbReference type="EMBL" id="NRS94123.1"/>
    </source>
</evidence>
<organism evidence="1 2">
    <name type="scientific">Frigoriflavimonas asaccharolytica</name>
    <dbReference type="NCBI Taxonomy" id="2735899"/>
    <lineage>
        <taxon>Bacteria</taxon>
        <taxon>Pseudomonadati</taxon>
        <taxon>Bacteroidota</taxon>
        <taxon>Flavobacteriia</taxon>
        <taxon>Flavobacteriales</taxon>
        <taxon>Weeksellaceae</taxon>
        <taxon>Frigoriflavimonas</taxon>
    </lineage>
</organism>
<name>A0A8J8G9Z5_9FLAO</name>
<keyword evidence="2" id="KW-1185">Reference proteome</keyword>